<accession>A0A1I1U5A9</accession>
<gene>
    <name evidence="2" type="ORF">SAMN02745121_00989</name>
</gene>
<dbReference type="AlphaFoldDB" id="A0A1I1U5A9"/>
<keyword evidence="3" id="KW-1185">Reference proteome</keyword>
<evidence type="ECO:0000313" key="2">
    <source>
        <dbReference type="EMBL" id="SFD66016.1"/>
    </source>
</evidence>
<evidence type="ECO:0000256" key="1">
    <source>
        <dbReference type="SAM" id="Phobius"/>
    </source>
</evidence>
<evidence type="ECO:0000313" key="3">
    <source>
        <dbReference type="Proteomes" id="UP000199400"/>
    </source>
</evidence>
<organism evidence="2 3">
    <name type="scientific">Nannocystis exedens</name>
    <dbReference type="NCBI Taxonomy" id="54"/>
    <lineage>
        <taxon>Bacteria</taxon>
        <taxon>Pseudomonadati</taxon>
        <taxon>Myxococcota</taxon>
        <taxon>Polyangia</taxon>
        <taxon>Nannocystales</taxon>
        <taxon>Nannocystaceae</taxon>
        <taxon>Nannocystis</taxon>
    </lineage>
</organism>
<protein>
    <submittedName>
        <fullName evidence="2">Uncharacterized protein</fullName>
    </submittedName>
</protein>
<proteinExistence type="predicted"/>
<sequence length="40" mass="4084">MAWRRQSSEQSPMLLCGGGRGLSVVVFSLAGLGGSGRGFA</sequence>
<keyword evidence="1" id="KW-1133">Transmembrane helix</keyword>
<feature type="transmembrane region" description="Helical" evidence="1">
    <location>
        <begin position="12"/>
        <end position="32"/>
    </location>
</feature>
<name>A0A1I1U5A9_9BACT</name>
<keyword evidence="1" id="KW-0472">Membrane</keyword>
<dbReference type="EMBL" id="FOMX01000003">
    <property type="protein sequence ID" value="SFD66016.1"/>
    <property type="molecule type" value="Genomic_DNA"/>
</dbReference>
<dbReference type="Proteomes" id="UP000199400">
    <property type="component" value="Unassembled WGS sequence"/>
</dbReference>
<reference evidence="3" key="1">
    <citation type="submission" date="2016-10" db="EMBL/GenBank/DDBJ databases">
        <authorList>
            <person name="Varghese N."/>
            <person name="Submissions S."/>
        </authorList>
    </citation>
    <scope>NUCLEOTIDE SEQUENCE [LARGE SCALE GENOMIC DNA]</scope>
    <source>
        <strain evidence="3">ATCC 25963</strain>
    </source>
</reference>
<keyword evidence="1" id="KW-0812">Transmembrane</keyword>